<dbReference type="RefSeq" id="WP_074992564.1">
    <property type="nucleotide sequence ID" value="NZ_FNTD01000004.1"/>
</dbReference>
<sequence length="125" mass="13765">MLLPLAHGKTELIEVVRITDPVRHLGSEDLAGDTAAIWEGDQAQQVLSLIADLPGSELYRCFLPGWGIRAHSSTDQLFEIAFCFRCHGARIWGPGLPVEQRGQTFDAESPAAVELLHLFRSCLPD</sequence>
<dbReference type="AlphaFoldDB" id="A0A1H4XCK9"/>
<protein>
    <submittedName>
        <fullName evidence="1">Uncharacterized protein</fullName>
    </submittedName>
</protein>
<organism evidence="1 2">
    <name type="scientific">Streptomyces misionensis</name>
    <dbReference type="NCBI Taxonomy" id="67331"/>
    <lineage>
        <taxon>Bacteria</taxon>
        <taxon>Bacillati</taxon>
        <taxon>Actinomycetota</taxon>
        <taxon>Actinomycetes</taxon>
        <taxon>Kitasatosporales</taxon>
        <taxon>Streptomycetaceae</taxon>
        <taxon>Streptomyces</taxon>
    </lineage>
</organism>
<reference evidence="1 2" key="1">
    <citation type="submission" date="2016-10" db="EMBL/GenBank/DDBJ databases">
        <authorList>
            <person name="de Groot N.N."/>
        </authorList>
    </citation>
    <scope>NUCLEOTIDE SEQUENCE [LARGE SCALE GENOMIC DNA]</scope>
    <source>
        <strain evidence="1 2">DSM 40306</strain>
    </source>
</reference>
<accession>A0A1H4XCK9</accession>
<gene>
    <name evidence="1" type="ORF">SAMN04490357_3608</name>
</gene>
<proteinExistence type="predicted"/>
<evidence type="ECO:0000313" key="2">
    <source>
        <dbReference type="Proteomes" id="UP000182375"/>
    </source>
</evidence>
<name>A0A1H4XCK9_9ACTN</name>
<evidence type="ECO:0000313" key="1">
    <source>
        <dbReference type="EMBL" id="SED03329.1"/>
    </source>
</evidence>
<dbReference type="GeneID" id="95512742"/>
<dbReference type="Proteomes" id="UP000182375">
    <property type="component" value="Unassembled WGS sequence"/>
</dbReference>
<dbReference type="EMBL" id="FNTD01000004">
    <property type="protein sequence ID" value="SED03329.1"/>
    <property type="molecule type" value="Genomic_DNA"/>
</dbReference>